<sequence>MPASTTTVQVRGLDALHQRLQSGYLFKPVKSRLIEGAGKAAHKTAQRASKGQAGRGTLGRQIHVDFLHRGLVARVRPTQRVAGIAFTIEYGRRPGKRPPYRALKQWAQRAGIPTPVRALQEEIKMRGTKGVGYMKAAEEAANEVIRTGIRHTEAEIKALWNRPQ</sequence>
<proteinExistence type="predicted"/>
<evidence type="ECO:0008006" key="3">
    <source>
        <dbReference type="Google" id="ProtNLM"/>
    </source>
</evidence>
<dbReference type="EMBL" id="LIZY01000003">
    <property type="protein sequence ID" value="KPJ64877.1"/>
    <property type="molecule type" value="Genomic_DNA"/>
</dbReference>
<evidence type="ECO:0000313" key="2">
    <source>
        <dbReference type="Proteomes" id="UP000052020"/>
    </source>
</evidence>
<dbReference type="AlphaFoldDB" id="A0A0S7XQU4"/>
<protein>
    <recommendedName>
        <fullName evidence="3">HK97 gp10 family phage protein</fullName>
    </recommendedName>
</protein>
<name>A0A0S7XQU4_9BACT</name>
<comment type="caution">
    <text evidence="1">The sequence shown here is derived from an EMBL/GenBank/DDBJ whole genome shotgun (WGS) entry which is preliminary data.</text>
</comment>
<evidence type="ECO:0000313" key="1">
    <source>
        <dbReference type="EMBL" id="KPJ64877.1"/>
    </source>
</evidence>
<accession>A0A0S7XQU4</accession>
<organism evidence="1 2">
    <name type="scientific">candidate division KD3-62 bacterium DG_56</name>
    <dbReference type="NCBI Taxonomy" id="1704032"/>
    <lineage>
        <taxon>Bacteria</taxon>
        <taxon>candidate division KD3-62</taxon>
    </lineage>
</organism>
<reference evidence="1 2" key="1">
    <citation type="journal article" date="2015" name="Microbiome">
        <title>Genomic resolution of linkages in carbon, nitrogen, and sulfur cycling among widespread estuary sediment bacteria.</title>
        <authorList>
            <person name="Baker B.J."/>
            <person name="Lazar C.S."/>
            <person name="Teske A.P."/>
            <person name="Dick G.J."/>
        </authorList>
    </citation>
    <scope>NUCLEOTIDE SEQUENCE [LARGE SCALE GENOMIC DNA]</scope>
    <source>
        <strain evidence="1">DG_56</strain>
    </source>
</reference>
<dbReference type="Proteomes" id="UP000052020">
    <property type="component" value="Unassembled WGS sequence"/>
</dbReference>
<gene>
    <name evidence="1" type="ORF">AMK68_00135</name>
</gene>